<dbReference type="SMART" id="SM00046">
    <property type="entry name" value="DAGKc"/>
    <property type="match status" value="1"/>
</dbReference>
<evidence type="ECO:0000313" key="7">
    <source>
        <dbReference type="EMBL" id="PHN03333.1"/>
    </source>
</evidence>
<dbReference type="Proteomes" id="UP000223913">
    <property type="component" value="Unassembled WGS sequence"/>
</dbReference>
<comment type="caution">
    <text evidence="7">The sequence shown here is derived from an EMBL/GenBank/DDBJ whole genome shotgun (WGS) entry which is preliminary data.</text>
</comment>
<reference evidence="7 8" key="1">
    <citation type="submission" date="2017-10" db="EMBL/GenBank/DDBJ databases">
        <title>The draft genome sequence of Lewinella nigricans NBRC 102662.</title>
        <authorList>
            <person name="Wang K."/>
        </authorList>
    </citation>
    <scope>NUCLEOTIDE SEQUENCE [LARGE SCALE GENOMIC DNA]</scope>
    <source>
        <strain evidence="7 8">NBRC 102662</strain>
    </source>
</reference>
<feature type="transmembrane region" description="Helical" evidence="5">
    <location>
        <begin position="177"/>
        <end position="198"/>
    </location>
</feature>
<dbReference type="GO" id="GO:0005886">
    <property type="term" value="C:plasma membrane"/>
    <property type="evidence" value="ECO:0007669"/>
    <property type="project" value="TreeGrafter"/>
</dbReference>
<dbReference type="PROSITE" id="PS50146">
    <property type="entry name" value="DAGK"/>
    <property type="match status" value="1"/>
</dbReference>
<dbReference type="RefSeq" id="WP_099153170.1">
    <property type="nucleotide sequence ID" value="NZ_PDUD01000032.1"/>
</dbReference>
<evidence type="ECO:0000313" key="8">
    <source>
        <dbReference type="Proteomes" id="UP000223913"/>
    </source>
</evidence>
<keyword evidence="5" id="KW-0812">Transmembrane</keyword>
<dbReference type="GO" id="GO:0005524">
    <property type="term" value="F:ATP binding"/>
    <property type="evidence" value="ECO:0007669"/>
    <property type="project" value="UniProtKB-KW"/>
</dbReference>
<protein>
    <recommendedName>
        <fullName evidence="6">DAGKc domain-containing protein</fullName>
    </recommendedName>
</protein>
<dbReference type="InterPro" id="IPR016064">
    <property type="entry name" value="NAD/diacylglycerol_kinase_sf"/>
</dbReference>
<dbReference type="Pfam" id="PF19279">
    <property type="entry name" value="YegS_C"/>
    <property type="match status" value="1"/>
</dbReference>
<dbReference type="PANTHER" id="PTHR12358:SF106">
    <property type="entry name" value="LIPID KINASE YEGS"/>
    <property type="match status" value="1"/>
</dbReference>
<organism evidence="7 8">
    <name type="scientific">Flavilitoribacter nigricans (strain ATCC 23147 / DSM 23189 / NBRC 102662 / NCIMB 1420 / SS-2)</name>
    <name type="common">Lewinella nigricans</name>
    <dbReference type="NCBI Taxonomy" id="1122177"/>
    <lineage>
        <taxon>Bacteria</taxon>
        <taxon>Pseudomonadati</taxon>
        <taxon>Bacteroidota</taxon>
        <taxon>Saprospiria</taxon>
        <taxon>Saprospirales</taxon>
        <taxon>Lewinellaceae</taxon>
        <taxon>Flavilitoribacter</taxon>
    </lineage>
</organism>
<dbReference type="PANTHER" id="PTHR12358">
    <property type="entry name" value="SPHINGOSINE KINASE"/>
    <property type="match status" value="1"/>
</dbReference>
<dbReference type="OrthoDB" id="9786026at2"/>
<keyword evidence="8" id="KW-1185">Reference proteome</keyword>
<sequence length="316" mass="35562">MARFENAHWMFIVNPAAANGKVGRIWPGLEARIAERLQLYEVSHTRYSGHGIELARKAVQSGFRHIIAVGGDGTNHEVTNGILQQDLIPSRDIFYTLLPVGTGNDWIRTHRIPRQLDAWLDMLEEGFLTVQEVGLVRYRLENEQSQRYFVNVAGMAYDGFVVHYGEKWKAWIRNRFFYLLLILRCLFLYRLTGGIILADDKRIENRFYTINIGICRFSGGGMQLVPQADPRDGQLALTYAGPVSKMGVILNTWRFYNGSIGRHPKIELLQARTVEVGSLPGEKGIPLEADGEFLGYSPAAFSLVPAALTVIVPSPE</sequence>
<dbReference type="AlphaFoldDB" id="A0A2D0N6C6"/>
<dbReference type="SUPFAM" id="SSF111331">
    <property type="entry name" value="NAD kinase/diacylglycerol kinase-like"/>
    <property type="match status" value="1"/>
</dbReference>
<evidence type="ECO:0000256" key="1">
    <source>
        <dbReference type="ARBA" id="ARBA00022679"/>
    </source>
</evidence>
<dbReference type="InterPro" id="IPR050187">
    <property type="entry name" value="Lipid_Phosphate_FormReg"/>
</dbReference>
<keyword evidence="5" id="KW-1133">Transmembrane helix</keyword>
<dbReference type="EMBL" id="PDUD01000032">
    <property type="protein sequence ID" value="PHN03333.1"/>
    <property type="molecule type" value="Genomic_DNA"/>
</dbReference>
<dbReference type="Gene3D" id="2.60.200.40">
    <property type="match status" value="1"/>
</dbReference>
<proteinExistence type="predicted"/>
<evidence type="ECO:0000256" key="4">
    <source>
        <dbReference type="ARBA" id="ARBA00022840"/>
    </source>
</evidence>
<evidence type="ECO:0000259" key="6">
    <source>
        <dbReference type="PROSITE" id="PS50146"/>
    </source>
</evidence>
<keyword evidence="1" id="KW-0808">Transferase</keyword>
<dbReference type="Pfam" id="PF00781">
    <property type="entry name" value="DAGK_cat"/>
    <property type="match status" value="1"/>
</dbReference>
<dbReference type="Gene3D" id="3.40.50.10330">
    <property type="entry name" value="Probable inorganic polyphosphate/atp-NAD kinase, domain 1"/>
    <property type="match status" value="1"/>
</dbReference>
<evidence type="ECO:0000256" key="3">
    <source>
        <dbReference type="ARBA" id="ARBA00022777"/>
    </source>
</evidence>
<keyword evidence="4" id="KW-0067">ATP-binding</keyword>
<gene>
    <name evidence="7" type="ORF">CRP01_26990</name>
</gene>
<evidence type="ECO:0000256" key="2">
    <source>
        <dbReference type="ARBA" id="ARBA00022741"/>
    </source>
</evidence>
<keyword evidence="3" id="KW-0418">Kinase</keyword>
<dbReference type="InterPro" id="IPR017438">
    <property type="entry name" value="ATP-NAD_kinase_N"/>
</dbReference>
<dbReference type="InterPro" id="IPR001206">
    <property type="entry name" value="Diacylglycerol_kinase_cat_dom"/>
</dbReference>
<accession>A0A2D0N6C6</accession>
<name>A0A2D0N6C6_FLAN2</name>
<dbReference type="GO" id="GO:0016301">
    <property type="term" value="F:kinase activity"/>
    <property type="evidence" value="ECO:0007669"/>
    <property type="project" value="UniProtKB-KW"/>
</dbReference>
<keyword evidence="5" id="KW-0472">Membrane</keyword>
<feature type="domain" description="DAGKc" evidence="6">
    <location>
        <begin position="4"/>
        <end position="142"/>
    </location>
</feature>
<keyword evidence="2" id="KW-0547">Nucleotide-binding</keyword>
<dbReference type="InterPro" id="IPR045540">
    <property type="entry name" value="YegS/DAGK_C"/>
</dbReference>
<evidence type="ECO:0000256" key="5">
    <source>
        <dbReference type="SAM" id="Phobius"/>
    </source>
</evidence>